<keyword evidence="1" id="KW-0694">RNA-binding</keyword>
<dbReference type="GO" id="GO:0015074">
    <property type="term" value="P:DNA integration"/>
    <property type="evidence" value="ECO:0007669"/>
    <property type="project" value="InterPro"/>
</dbReference>
<evidence type="ECO:0000259" key="2">
    <source>
        <dbReference type="PROSITE" id="PS50013"/>
    </source>
</evidence>
<dbReference type="Gene3D" id="2.40.50.40">
    <property type="match status" value="1"/>
</dbReference>
<name>A0A8X7T522_9BASI</name>
<dbReference type="GO" id="GO:0005634">
    <property type="term" value="C:nucleus"/>
    <property type="evidence" value="ECO:0007669"/>
    <property type="project" value="UniProtKB-ARBA"/>
</dbReference>
<dbReference type="CDD" id="cd00024">
    <property type="entry name" value="CD_CSD"/>
    <property type="match status" value="1"/>
</dbReference>
<reference evidence="4" key="2">
    <citation type="journal article" date="2019" name="IMA Fungus">
        <title>Genome sequencing and comparison of five Tilletia species to identify candidate genes for the detection of regulated species infecting wheat.</title>
        <authorList>
            <person name="Nguyen H.D.T."/>
            <person name="Sultana T."/>
            <person name="Kesanakurti P."/>
            <person name="Hambleton S."/>
        </authorList>
    </citation>
    <scope>NUCLEOTIDE SEQUENCE</scope>
    <source>
        <strain evidence="4">DAOMC 236422</strain>
    </source>
</reference>
<dbReference type="Pfam" id="PF00385">
    <property type="entry name" value="Chromo"/>
    <property type="match status" value="1"/>
</dbReference>
<dbReference type="Gene3D" id="3.30.420.10">
    <property type="entry name" value="Ribonuclease H-like superfamily/Ribonuclease H"/>
    <property type="match status" value="1"/>
</dbReference>
<dbReference type="PANTHER" id="PTHR37984">
    <property type="entry name" value="PROTEIN CBG26694"/>
    <property type="match status" value="1"/>
</dbReference>
<dbReference type="EMBL" id="LWDG02000188">
    <property type="protein sequence ID" value="KAE8267918.1"/>
    <property type="molecule type" value="Genomic_DNA"/>
</dbReference>
<dbReference type="InterPro" id="IPR001584">
    <property type="entry name" value="Integrase_cat-core"/>
</dbReference>
<dbReference type="PROSITE" id="PS50013">
    <property type="entry name" value="CHROMO_2"/>
    <property type="match status" value="1"/>
</dbReference>
<dbReference type="InterPro" id="IPR056924">
    <property type="entry name" value="SH3_Tf2-1"/>
</dbReference>
<dbReference type="InterPro" id="IPR036397">
    <property type="entry name" value="RNaseH_sf"/>
</dbReference>
<evidence type="ECO:0000259" key="3">
    <source>
        <dbReference type="PROSITE" id="PS50994"/>
    </source>
</evidence>
<feature type="domain" description="Integrase catalytic" evidence="3">
    <location>
        <begin position="1"/>
        <end position="150"/>
    </location>
</feature>
<feature type="domain" description="Chromo" evidence="2">
    <location>
        <begin position="293"/>
        <end position="355"/>
    </location>
</feature>
<evidence type="ECO:0000313" key="5">
    <source>
        <dbReference type="Proteomes" id="UP000078113"/>
    </source>
</evidence>
<dbReference type="InterPro" id="IPR023780">
    <property type="entry name" value="Chromo_domain"/>
</dbReference>
<evidence type="ECO:0000256" key="1">
    <source>
        <dbReference type="ARBA" id="ARBA00022884"/>
    </source>
</evidence>
<reference evidence="4" key="1">
    <citation type="submission" date="2016-04" db="EMBL/GenBank/DDBJ databases">
        <authorList>
            <person name="Nguyen H.D."/>
            <person name="Samba Siva P."/>
            <person name="Cullis J."/>
            <person name="Levesque C.A."/>
            <person name="Hambleton S."/>
        </authorList>
    </citation>
    <scope>NUCLEOTIDE SEQUENCE</scope>
    <source>
        <strain evidence="4">DAOMC 236422</strain>
    </source>
</reference>
<keyword evidence="5" id="KW-1185">Reference proteome</keyword>
<dbReference type="SUPFAM" id="SSF54160">
    <property type="entry name" value="Chromo domain-like"/>
    <property type="match status" value="1"/>
</dbReference>
<organism evidence="4 5">
    <name type="scientific">Tilletia walkeri</name>
    <dbReference type="NCBI Taxonomy" id="117179"/>
    <lineage>
        <taxon>Eukaryota</taxon>
        <taxon>Fungi</taxon>
        <taxon>Dikarya</taxon>
        <taxon>Basidiomycota</taxon>
        <taxon>Ustilaginomycotina</taxon>
        <taxon>Exobasidiomycetes</taxon>
        <taxon>Tilletiales</taxon>
        <taxon>Tilletiaceae</taxon>
        <taxon>Tilletia</taxon>
    </lineage>
</organism>
<dbReference type="SMART" id="SM00298">
    <property type="entry name" value="CHROMO"/>
    <property type="match status" value="1"/>
</dbReference>
<dbReference type="InterPro" id="IPR016197">
    <property type="entry name" value="Chromo-like_dom_sf"/>
</dbReference>
<dbReference type="PANTHER" id="PTHR37984:SF15">
    <property type="entry name" value="INTEGRASE CATALYTIC DOMAIN-CONTAINING PROTEIN"/>
    <property type="match status" value="1"/>
</dbReference>
<dbReference type="Proteomes" id="UP000078113">
    <property type="component" value="Unassembled WGS sequence"/>
</dbReference>
<protein>
    <recommendedName>
        <fullName evidence="6">Reverse transcriptase</fullName>
    </recommendedName>
</protein>
<evidence type="ECO:0008006" key="6">
    <source>
        <dbReference type="Google" id="ProtNLM"/>
    </source>
</evidence>
<dbReference type="PROSITE" id="PS50994">
    <property type="entry name" value="INTEGRASE"/>
    <property type="match status" value="1"/>
</dbReference>
<dbReference type="InterPro" id="IPR012337">
    <property type="entry name" value="RNaseH-like_sf"/>
</dbReference>
<evidence type="ECO:0000313" key="4">
    <source>
        <dbReference type="EMBL" id="KAE8267918.1"/>
    </source>
</evidence>
<sequence length="434" mass="49612">MDHAVDLPVSQGFDSVWIVVCLFSGEAHFVPCHKSDDANTLAQQFLANIFRLHGLPDRIISNRGATFISQFWHGLLHLLDVKASSSTAYHPQTNGKSERTIQTLEDYLRCYISYHQDDWAAWLPLAEFALNNARSAPSEQSPFFITRGFHPTFTPGIATSSVVSAAEQLSEHLERLWNDVRAQLRWAKDGMAKYYNHRRSPGPTYKIGDQVWLLRRNIPTTRPSNKLDHRCLGPFKIAAQVGNSAYRLNLPSQLPPLHPVFPVVLLELYVGSNNPGSAPSPSHLAPTLDKAWQSVEQVLDQRKRKIQNRYHYLLRWRDKPISEDTWRPLNDIPISLELLLQVFHRRYPRYTVPADLRPPLSSSAVSEIAFSFSLGKLPPRARSRWRLPQLLPLLSHASLLPPTAYSQDHLLLETQEFLRVPRLHDHPHQLISHH</sequence>
<gene>
    <name evidence="4" type="ORF">A4X09_0g4424</name>
</gene>
<dbReference type="SUPFAM" id="SSF53098">
    <property type="entry name" value="Ribonuclease H-like"/>
    <property type="match status" value="1"/>
</dbReference>
<dbReference type="AlphaFoldDB" id="A0A8X7T522"/>
<dbReference type="GO" id="GO:0003723">
    <property type="term" value="F:RNA binding"/>
    <property type="evidence" value="ECO:0007669"/>
    <property type="project" value="UniProtKB-KW"/>
</dbReference>
<proteinExistence type="predicted"/>
<dbReference type="InterPro" id="IPR000953">
    <property type="entry name" value="Chromo/chromo_shadow_dom"/>
</dbReference>
<dbReference type="GO" id="GO:0006338">
    <property type="term" value="P:chromatin remodeling"/>
    <property type="evidence" value="ECO:0007669"/>
    <property type="project" value="UniProtKB-ARBA"/>
</dbReference>
<dbReference type="Pfam" id="PF24626">
    <property type="entry name" value="SH3_Tf2-1"/>
    <property type="match status" value="1"/>
</dbReference>
<dbReference type="InterPro" id="IPR050951">
    <property type="entry name" value="Retrovirus_Pol_polyprotein"/>
</dbReference>
<comment type="caution">
    <text evidence="4">The sequence shown here is derived from an EMBL/GenBank/DDBJ whole genome shotgun (WGS) entry which is preliminary data.</text>
</comment>
<accession>A0A8X7T522</accession>